<dbReference type="GO" id="GO:0003700">
    <property type="term" value="F:DNA-binding transcription factor activity"/>
    <property type="evidence" value="ECO:0007669"/>
    <property type="project" value="TreeGrafter"/>
</dbReference>
<dbReference type="PANTHER" id="PTHR30146">
    <property type="entry name" value="LACI-RELATED TRANSCRIPTIONAL REPRESSOR"/>
    <property type="match status" value="1"/>
</dbReference>
<keyword evidence="2" id="KW-0805">Transcription regulation</keyword>
<evidence type="ECO:0000313" key="6">
    <source>
        <dbReference type="EMBL" id="GAI78931.1"/>
    </source>
</evidence>
<proteinExistence type="predicted"/>
<feature type="non-terminal residue" evidence="6">
    <location>
        <position position="222"/>
    </location>
</feature>
<dbReference type="InterPro" id="IPR028082">
    <property type="entry name" value="Peripla_BP_I"/>
</dbReference>
<dbReference type="EMBL" id="BARW01011972">
    <property type="protein sequence ID" value="GAI78931.1"/>
    <property type="molecule type" value="Genomic_DNA"/>
</dbReference>
<feature type="non-terminal residue" evidence="6">
    <location>
        <position position="1"/>
    </location>
</feature>
<dbReference type="AlphaFoldDB" id="X1SIF3"/>
<evidence type="ECO:0000256" key="2">
    <source>
        <dbReference type="ARBA" id="ARBA00023015"/>
    </source>
</evidence>
<dbReference type="Pfam" id="PF00532">
    <property type="entry name" value="Peripla_BP_1"/>
    <property type="match status" value="1"/>
</dbReference>
<dbReference type="SMART" id="SM00354">
    <property type="entry name" value="HTH_LACI"/>
    <property type="match status" value="1"/>
</dbReference>
<dbReference type="PANTHER" id="PTHR30146:SF148">
    <property type="entry name" value="HTH-TYPE TRANSCRIPTIONAL REPRESSOR PURR-RELATED"/>
    <property type="match status" value="1"/>
</dbReference>
<dbReference type="PROSITE" id="PS50932">
    <property type="entry name" value="HTH_LACI_2"/>
    <property type="match status" value="1"/>
</dbReference>
<dbReference type="SUPFAM" id="SSF47413">
    <property type="entry name" value="lambda repressor-like DNA-binding domains"/>
    <property type="match status" value="1"/>
</dbReference>
<comment type="caution">
    <text evidence="6">The sequence shown here is derived from an EMBL/GenBank/DDBJ whole genome shotgun (WGS) entry which is preliminary data.</text>
</comment>
<evidence type="ECO:0000259" key="5">
    <source>
        <dbReference type="PROSITE" id="PS50932"/>
    </source>
</evidence>
<evidence type="ECO:0000256" key="4">
    <source>
        <dbReference type="ARBA" id="ARBA00023163"/>
    </source>
</evidence>
<reference evidence="6" key="1">
    <citation type="journal article" date="2014" name="Front. Microbiol.">
        <title>High frequency of phylogenetically diverse reductive dehalogenase-homologous genes in deep subseafloor sedimentary metagenomes.</title>
        <authorList>
            <person name="Kawai M."/>
            <person name="Futagami T."/>
            <person name="Toyoda A."/>
            <person name="Takaki Y."/>
            <person name="Nishi S."/>
            <person name="Hori S."/>
            <person name="Arai W."/>
            <person name="Tsubouchi T."/>
            <person name="Morono Y."/>
            <person name="Uchiyama I."/>
            <person name="Ito T."/>
            <person name="Fujiyama A."/>
            <person name="Inagaki F."/>
            <person name="Takami H."/>
        </authorList>
    </citation>
    <scope>NUCLEOTIDE SEQUENCE</scope>
    <source>
        <strain evidence="6">Expedition CK06-06</strain>
    </source>
</reference>
<dbReference type="SUPFAM" id="SSF53822">
    <property type="entry name" value="Periplasmic binding protein-like I"/>
    <property type="match status" value="1"/>
</dbReference>
<dbReference type="Gene3D" id="1.10.260.40">
    <property type="entry name" value="lambda repressor-like DNA-binding domains"/>
    <property type="match status" value="1"/>
</dbReference>
<dbReference type="InterPro" id="IPR010982">
    <property type="entry name" value="Lambda_DNA-bd_dom_sf"/>
</dbReference>
<sequence length="222" mass="25206">PTTVSHVINETRFVMPETKRRVLEVMKKLKYQPNLLARSLATGKTHTIGLVISDIRNPFYPELVQGVEELAVKNDYNVFLCNTDYDIEKGLKSIGALIKRKIDGIIVASSQVDSSIINQLMDTDVNFVLVDWCKRNVGVDSLYFDYRVGIAEAIAHLVSLKHRNIYFISGPKKLKTAQIRMRNFIDAIEKYRNNNLDYKILEGDHKIEGGIKAAQKILKGKV</sequence>
<protein>
    <recommendedName>
        <fullName evidence="5">HTH lacI-type domain-containing protein</fullName>
    </recommendedName>
</protein>
<dbReference type="InterPro" id="IPR001761">
    <property type="entry name" value="Peripla_BP/Lac1_sug-bd_dom"/>
</dbReference>
<feature type="domain" description="HTH lacI-type" evidence="5">
    <location>
        <begin position="1"/>
        <end position="42"/>
    </location>
</feature>
<dbReference type="CDD" id="cd06267">
    <property type="entry name" value="PBP1_LacI_sugar_binding-like"/>
    <property type="match status" value="1"/>
</dbReference>
<dbReference type="CDD" id="cd01392">
    <property type="entry name" value="HTH_LacI"/>
    <property type="match status" value="1"/>
</dbReference>
<name>X1SIF3_9ZZZZ</name>
<accession>X1SIF3</accession>
<keyword evidence="3" id="KW-0238">DNA-binding</keyword>
<dbReference type="InterPro" id="IPR000843">
    <property type="entry name" value="HTH_LacI"/>
</dbReference>
<keyword evidence="1" id="KW-0678">Repressor</keyword>
<keyword evidence="4" id="KW-0804">Transcription</keyword>
<dbReference type="Pfam" id="PF00356">
    <property type="entry name" value="LacI"/>
    <property type="match status" value="1"/>
</dbReference>
<evidence type="ECO:0000256" key="3">
    <source>
        <dbReference type="ARBA" id="ARBA00023125"/>
    </source>
</evidence>
<organism evidence="6">
    <name type="scientific">marine sediment metagenome</name>
    <dbReference type="NCBI Taxonomy" id="412755"/>
    <lineage>
        <taxon>unclassified sequences</taxon>
        <taxon>metagenomes</taxon>
        <taxon>ecological metagenomes</taxon>
    </lineage>
</organism>
<evidence type="ECO:0000256" key="1">
    <source>
        <dbReference type="ARBA" id="ARBA00022491"/>
    </source>
</evidence>
<gene>
    <name evidence="6" type="ORF">S12H4_22816</name>
</gene>
<dbReference type="Gene3D" id="3.40.50.2300">
    <property type="match status" value="2"/>
</dbReference>
<dbReference type="GO" id="GO:0000976">
    <property type="term" value="F:transcription cis-regulatory region binding"/>
    <property type="evidence" value="ECO:0007669"/>
    <property type="project" value="TreeGrafter"/>
</dbReference>